<dbReference type="OrthoDB" id="4955244at2"/>
<feature type="transmembrane region" description="Helical" evidence="1">
    <location>
        <begin position="93"/>
        <end position="115"/>
    </location>
</feature>
<keyword evidence="3" id="KW-1185">Reference proteome</keyword>
<keyword evidence="1" id="KW-0812">Transmembrane</keyword>
<comment type="caution">
    <text evidence="2">The sequence shown here is derived from an EMBL/GenBank/DDBJ whole genome shotgun (WGS) entry which is preliminary data.</text>
</comment>
<keyword evidence="1" id="KW-1133">Transmembrane helix</keyword>
<dbReference type="Pfam" id="PF11188">
    <property type="entry name" value="DUF2975"/>
    <property type="match status" value="1"/>
</dbReference>
<protein>
    <submittedName>
        <fullName evidence="2">DUF2975 domain-containing protein</fullName>
    </submittedName>
</protein>
<organism evidence="2 3">
    <name type="scientific">Cryobacterium melibiosiphilum</name>
    <dbReference type="NCBI Taxonomy" id="995039"/>
    <lineage>
        <taxon>Bacteria</taxon>
        <taxon>Bacillati</taxon>
        <taxon>Actinomycetota</taxon>
        <taxon>Actinomycetes</taxon>
        <taxon>Micrococcales</taxon>
        <taxon>Microbacteriaceae</taxon>
        <taxon>Cryobacterium</taxon>
    </lineage>
</organism>
<evidence type="ECO:0000313" key="3">
    <source>
        <dbReference type="Proteomes" id="UP000272015"/>
    </source>
</evidence>
<dbReference type="EMBL" id="QZVS01000088">
    <property type="protein sequence ID" value="RJT87599.1"/>
    <property type="molecule type" value="Genomic_DNA"/>
</dbReference>
<feature type="transmembrane region" description="Helical" evidence="1">
    <location>
        <begin position="12"/>
        <end position="35"/>
    </location>
</feature>
<dbReference type="Proteomes" id="UP000272015">
    <property type="component" value="Unassembled WGS sequence"/>
</dbReference>
<sequence>MTLDKLRPSPALTVGSWTALGLLAVVILVGGILLFPVSASVARDNPEFADLRTPLLGLALAIVVCAETVLAVTALLVGYILQDRIFDRAAARAVDLLVLTVLVATVLTAALLPFIPGPPPLALLILGGVLVGIALTLVLSVLRSLLRRAVLMRVELDEVV</sequence>
<dbReference type="AlphaFoldDB" id="A0A3A5MI66"/>
<feature type="transmembrane region" description="Helical" evidence="1">
    <location>
        <begin position="55"/>
        <end position="81"/>
    </location>
</feature>
<evidence type="ECO:0000256" key="1">
    <source>
        <dbReference type="SAM" id="Phobius"/>
    </source>
</evidence>
<proteinExistence type="predicted"/>
<keyword evidence="1" id="KW-0472">Membrane</keyword>
<accession>A0A3A5MI66</accession>
<evidence type="ECO:0000313" key="2">
    <source>
        <dbReference type="EMBL" id="RJT87599.1"/>
    </source>
</evidence>
<dbReference type="RefSeq" id="WP_119975189.1">
    <property type="nucleotide sequence ID" value="NZ_JBHSQA010000014.1"/>
</dbReference>
<reference evidence="2 3" key="1">
    <citation type="submission" date="2018-09" db="EMBL/GenBank/DDBJ databases">
        <title>Novel species of Cryobacterium.</title>
        <authorList>
            <person name="Liu Q."/>
            <person name="Xin Y.-H."/>
        </authorList>
    </citation>
    <scope>NUCLEOTIDE SEQUENCE [LARGE SCALE GENOMIC DNA]</scope>
    <source>
        <strain evidence="2 3">Hh39</strain>
    </source>
</reference>
<gene>
    <name evidence="2" type="ORF">D6T64_13395</name>
</gene>
<name>A0A3A5MI66_9MICO</name>
<dbReference type="InterPro" id="IPR021354">
    <property type="entry name" value="DUF2975"/>
</dbReference>
<feature type="transmembrane region" description="Helical" evidence="1">
    <location>
        <begin position="121"/>
        <end position="142"/>
    </location>
</feature>